<feature type="domain" description="FHA" evidence="9">
    <location>
        <begin position="25"/>
        <end position="82"/>
    </location>
</feature>
<dbReference type="Gene3D" id="2.60.200.20">
    <property type="match status" value="1"/>
</dbReference>
<evidence type="ECO:0000256" key="3">
    <source>
        <dbReference type="ARBA" id="ARBA00022454"/>
    </source>
</evidence>
<dbReference type="GO" id="GO:0005694">
    <property type="term" value="C:chromosome"/>
    <property type="evidence" value="ECO:0007669"/>
    <property type="project" value="UniProtKB-SubCell"/>
</dbReference>
<dbReference type="InterPro" id="IPR008984">
    <property type="entry name" value="SMAD_FHA_dom_sf"/>
</dbReference>
<dbReference type="AlphaFoldDB" id="A0AAV8GGK5"/>
<gene>
    <name evidence="10" type="ORF">LUZ62_015945</name>
</gene>
<evidence type="ECO:0000313" key="10">
    <source>
        <dbReference type="EMBL" id="KAJ4803379.1"/>
    </source>
</evidence>
<proteinExistence type="inferred from homology"/>
<evidence type="ECO:0000256" key="5">
    <source>
        <dbReference type="ARBA" id="ARBA00023204"/>
    </source>
</evidence>
<dbReference type="GO" id="GO:0030870">
    <property type="term" value="C:Mre11 complex"/>
    <property type="evidence" value="ECO:0007669"/>
    <property type="project" value="InterPro"/>
</dbReference>
<sequence length="534" mass="60088">MVWGLLPVDSPRGTQKYYIFSAGTYKVGRKDCDVIVQTDTSISRVHAEIIVDKMVSWEPANMGPASQSHVHILDRSKYGTFLRRGADSEATRLKKDEDVVLTDEDLVTFGTGNATFRFTFIPLVLYLCGKKPSRMDPSFQSTMSSIGAFITRKWIDECTHVLVEECSPLTNEIIDAVLARKEIVATDWFKVLAQKNICTEIQSCTPYIPGLMLDNVEIKMVEAKLRENCLEGHIFILGSSDKYKFGEKLESLLNMAGAKFLHVHEFCLDSQKSSDIGEQDETILVIPSKSPLEFNHSKELSSLSKVTDLKLISAILSGKLEPAVVEPPSFIVTSSHSTEETIVAESDVEIDTATSAQPKEDTSNATEDPGNFNLKERKADVVAPIVVAPIVVLDTTIHEEPKLREEGEREMERINKGDKSVVDRDEHSDIIFIHDLIVRSYQMSPPAASDPAVVDFKRFRKREIVSGNSYHNLIPFEEDPYKELDEQHRKHSEFIQEERKRKQMEAMAEDLFNTEKGRKKAYGSTSIHALLSSR</sequence>
<evidence type="ECO:0000256" key="1">
    <source>
        <dbReference type="ARBA" id="ARBA00004123"/>
    </source>
</evidence>
<keyword evidence="7" id="KW-0131">Cell cycle</keyword>
<comment type="caution">
    <text evidence="10">The sequence shown here is derived from an EMBL/GenBank/DDBJ whole genome shotgun (WGS) entry which is preliminary data.</text>
</comment>
<dbReference type="FunFam" id="2.60.200.20:FF:000017">
    <property type="entry name" value="Nibrin"/>
    <property type="match status" value="1"/>
</dbReference>
<dbReference type="GO" id="GO:0003684">
    <property type="term" value="F:damaged DNA binding"/>
    <property type="evidence" value="ECO:0007669"/>
    <property type="project" value="TreeGrafter"/>
</dbReference>
<comment type="subcellular location">
    <subcellularLocation>
        <location evidence="2">Chromosome</location>
    </subcellularLocation>
    <subcellularLocation>
        <location evidence="1">Nucleus</location>
    </subcellularLocation>
</comment>
<evidence type="ECO:0000256" key="8">
    <source>
        <dbReference type="ARBA" id="ARBA00044757"/>
    </source>
</evidence>
<dbReference type="InterPro" id="IPR040227">
    <property type="entry name" value="Nibrin-rel"/>
</dbReference>
<accession>A0AAV8GGK5</accession>
<dbReference type="GO" id="GO:0007095">
    <property type="term" value="P:mitotic G2 DNA damage checkpoint signaling"/>
    <property type="evidence" value="ECO:0007669"/>
    <property type="project" value="InterPro"/>
</dbReference>
<dbReference type="Gene3D" id="3.40.50.10190">
    <property type="entry name" value="BRCT domain"/>
    <property type="match status" value="1"/>
</dbReference>
<dbReference type="SUPFAM" id="SSF49879">
    <property type="entry name" value="SMAD/FHA domain"/>
    <property type="match status" value="1"/>
</dbReference>
<dbReference type="Proteomes" id="UP001140206">
    <property type="component" value="Chromosome 1"/>
</dbReference>
<dbReference type="CDD" id="cd22667">
    <property type="entry name" value="FHA_NBN"/>
    <property type="match status" value="1"/>
</dbReference>
<dbReference type="EMBL" id="JAMFTS010000001">
    <property type="protein sequence ID" value="KAJ4803379.1"/>
    <property type="molecule type" value="Genomic_DNA"/>
</dbReference>
<dbReference type="Pfam" id="PF00498">
    <property type="entry name" value="FHA"/>
    <property type="match status" value="1"/>
</dbReference>
<evidence type="ECO:0000256" key="7">
    <source>
        <dbReference type="ARBA" id="ARBA00023306"/>
    </source>
</evidence>
<protein>
    <submittedName>
        <fullName evidence="10">Nijmegen breakage syndrome 1 protein</fullName>
    </submittedName>
</protein>
<dbReference type="PANTHER" id="PTHR12162">
    <property type="entry name" value="NIBRIN-RELATED"/>
    <property type="match status" value="1"/>
</dbReference>
<dbReference type="PANTHER" id="PTHR12162:SF0">
    <property type="entry name" value="NIBRIN"/>
    <property type="match status" value="1"/>
</dbReference>
<organism evidence="10 11">
    <name type="scientific">Rhynchospora pubera</name>
    <dbReference type="NCBI Taxonomy" id="906938"/>
    <lineage>
        <taxon>Eukaryota</taxon>
        <taxon>Viridiplantae</taxon>
        <taxon>Streptophyta</taxon>
        <taxon>Embryophyta</taxon>
        <taxon>Tracheophyta</taxon>
        <taxon>Spermatophyta</taxon>
        <taxon>Magnoliopsida</taxon>
        <taxon>Liliopsida</taxon>
        <taxon>Poales</taxon>
        <taxon>Cyperaceae</taxon>
        <taxon>Cyperoideae</taxon>
        <taxon>Rhynchosporeae</taxon>
        <taxon>Rhynchospora</taxon>
    </lineage>
</organism>
<keyword evidence="6" id="KW-0539">Nucleus</keyword>
<evidence type="ECO:0000256" key="2">
    <source>
        <dbReference type="ARBA" id="ARBA00004286"/>
    </source>
</evidence>
<reference evidence="10" key="1">
    <citation type="submission" date="2022-08" db="EMBL/GenBank/DDBJ databases">
        <authorList>
            <person name="Marques A."/>
        </authorList>
    </citation>
    <scope>NUCLEOTIDE SEQUENCE</scope>
    <source>
        <strain evidence="10">RhyPub2mFocal</strain>
        <tissue evidence="10">Leaves</tissue>
    </source>
</reference>
<evidence type="ECO:0000313" key="11">
    <source>
        <dbReference type="Proteomes" id="UP001140206"/>
    </source>
</evidence>
<dbReference type="GO" id="GO:0000724">
    <property type="term" value="P:double-strand break repair via homologous recombination"/>
    <property type="evidence" value="ECO:0007669"/>
    <property type="project" value="TreeGrafter"/>
</dbReference>
<dbReference type="PROSITE" id="PS50006">
    <property type="entry name" value="FHA_DOMAIN"/>
    <property type="match status" value="1"/>
</dbReference>
<keyword evidence="11" id="KW-1185">Reference proteome</keyword>
<keyword evidence="3" id="KW-0158">Chromosome</keyword>
<dbReference type="InterPro" id="IPR000253">
    <property type="entry name" value="FHA_dom"/>
</dbReference>
<dbReference type="InterPro" id="IPR036420">
    <property type="entry name" value="BRCT_dom_sf"/>
</dbReference>
<keyword evidence="5" id="KW-0234">DNA repair</keyword>
<keyword evidence="4" id="KW-0227">DNA damage</keyword>
<evidence type="ECO:0000256" key="6">
    <source>
        <dbReference type="ARBA" id="ARBA00023242"/>
    </source>
</evidence>
<comment type="similarity">
    <text evidence="8">Belongs to the Nibrin family.</text>
</comment>
<name>A0AAV8GGK5_9POAL</name>
<evidence type="ECO:0000256" key="4">
    <source>
        <dbReference type="ARBA" id="ARBA00022763"/>
    </source>
</evidence>
<evidence type="ECO:0000259" key="9">
    <source>
        <dbReference type="PROSITE" id="PS50006"/>
    </source>
</evidence>